<accession>A0A2K8QS01</accession>
<dbReference type="GeneID" id="66566850"/>
<dbReference type="Pfam" id="PF00356">
    <property type="entry name" value="LacI"/>
    <property type="match status" value="1"/>
</dbReference>
<dbReference type="PROSITE" id="PS50932">
    <property type="entry name" value="HTH_LACI_2"/>
    <property type="match status" value="1"/>
</dbReference>
<dbReference type="GO" id="GO:0000976">
    <property type="term" value="F:transcription cis-regulatory region binding"/>
    <property type="evidence" value="ECO:0007669"/>
    <property type="project" value="TreeGrafter"/>
</dbReference>
<dbReference type="PANTHER" id="PTHR30146">
    <property type="entry name" value="LACI-RELATED TRANSCRIPTIONAL REPRESSOR"/>
    <property type="match status" value="1"/>
</dbReference>
<evidence type="ECO:0000313" key="5">
    <source>
        <dbReference type="EMBL" id="ATZ96273.1"/>
    </source>
</evidence>
<dbReference type="RefSeq" id="WP_038917486.1">
    <property type="nucleotide sequence ID" value="NZ_BMJF01000007.1"/>
</dbReference>
<evidence type="ECO:0000256" key="2">
    <source>
        <dbReference type="ARBA" id="ARBA00023015"/>
    </source>
</evidence>
<organism evidence="5 6">
    <name type="scientific">Dickeya fangzhongdai</name>
    <dbReference type="NCBI Taxonomy" id="1778540"/>
    <lineage>
        <taxon>Bacteria</taxon>
        <taxon>Pseudomonadati</taxon>
        <taxon>Pseudomonadota</taxon>
        <taxon>Gammaproteobacteria</taxon>
        <taxon>Enterobacterales</taxon>
        <taxon>Pectobacteriaceae</taxon>
        <taxon>Dickeya</taxon>
    </lineage>
</organism>
<proteinExistence type="predicted"/>
<dbReference type="SUPFAM" id="SSF47413">
    <property type="entry name" value="lambda repressor-like DNA-binding domains"/>
    <property type="match status" value="1"/>
</dbReference>
<dbReference type="PANTHER" id="PTHR30146:SF151">
    <property type="entry name" value="HTH-TYPE TRANSCRIPTIONAL REPRESSOR CYTR"/>
    <property type="match status" value="1"/>
</dbReference>
<reference evidence="6" key="1">
    <citation type="journal article" date="2018" name="Genome Announc.">
        <title>Complete genome sequence of a Dickeya fangzhongdai type strain causing bleeding canker of pear tree trunks.</title>
        <authorList>
            <person name="Zhao Y."/>
            <person name="Tian Y."/>
            <person name="Li X."/>
            <person name="Hu B."/>
        </authorList>
    </citation>
    <scope>NUCLEOTIDE SEQUENCE [LARGE SCALE GENOMIC DNA]</scope>
    <source>
        <strain evidence="6">DSM 101947</strain>
    </source>
</reference>
<dbReference type="PROSITE" id="PS00356">
    <property type="entry name" value="HTH_LACI_1"/>
    <property type="match status" value="1"/>
</dbReference>
<evidence type="ECO:0000313" key="6">
    <source>
        <dbReference type="Proteomes" id="UP000231901"/>
    </source>
</evidence>
<keyword evidence="3 5" id="KW-0238">DNA-binding</keyword>
<dbReference type="Gene3D" id="1.10.260.40">
    <property type="entry name" value="lambda repressor-like DNA-binding domains"/>
    <property type="match status" value="1"/>
</dbReference>
<evidence type="ECO:0000256" key="4">
    <source>
        <dbReference type="ARBA" id="ARBA00023163"/>
    </source>
</evidence>
<dbReference type="Proteomes" id="UP000231901">
    <property type="component" value="Chromosome"/>
</dbReference>
<keyword evidence="6" id="KW-1185">Reference proteome</keyword>
<keyword evidence="2" id="KW-0805">Transcription regulation</keyword>
<dbReference type="KEGG" id="dfn:CVE23_21260"/>
<dbReference type="CDD" id="cd01392">
    <property type="entry name" value="HTH_LacI"/>
    <property type="match status" value="1"/>
</dbReference>
<dbReference type="InterPro" id="IPR010982">
    <property type="entry name" value="Lambda_DNA-bd_dom_sf"/>
</dbReference>
<keyword evidence="4" id="KW-0804">Transcription</keyword>
<dbReference type="SUPFAM" id="SSF53822">
    <property type="entry name" value="Periplasmic binding protein-like I"/>
    <property type="match status" value="1"/>
</dbReference>
<dbReference type="AlphaFoldDB" id="A0A2K8QS01"/>
<name>A0A2K8QS01_9GAMM</name>
<dbReference type="NCBIfam" id="NF008269">
    <property type="entry name" value="PRK11041.1"/>
    <property type="match status" value="1"/>
</dbReference>
<dbReference type="EMBL" id="CP025003">
    <property type="protein sequence ID" value="ATZ96273.1"/>
    <property type="molecule type" value="Genomic_DNA"/>
</dbReference>
<evidence type="ECO:0000256" key="3">
    <source>
        <dbReference type="ARBA" id="ARBA00023125"/>
    </source>
</evidence>
<dbReference type="Pfam" id="PF13377">
    <property type="entry name" value="Peripla_BP_3"/>
    <property type="match status" value="1"/>
</dbReference>
<sequence length="356" mass="39276">MEQKKFIPPATMKDVADQAGVSTATVSRALTNPEKVSATTRQKVEQAALAVGYSAQNLARNMKRHESRTILALVPDICDPFFTEMLRGIEETAAERGYLVLIGDCAHQRKTEKTFLDLITTRQIDGILLLGSQLPFDAGKDERRHLPPMVMANEFAPELDMPTVHIDNLTAAFEAVSYLNQLGHRRIACIAGPEQIPISEYRLQGYIQALRRCGLVIDNQYIVRGDFSYDTGSRGLIRLMSHPTPPTAIFCHCDVMALGALTQARKMGLDVPRDLSLVGFDDIAQASHCFPALTTVSQPRYDIGREAMLLLLAQLQQHKVQRGSRLISSQLIIRDSTAAPSLRVTGFKNSGAGQTF</sequence>
<dbReference type="InterPro" id="IPR046335">
    <property type="entry name" value="LacI/GalR-like_sensor"/>
</dbReference>
<gene>
    <name evidence="5" type="ORF">CVE23_21260</name>
</gene>
<dbReference type="Gene3D" id="3.40.50.2300">
    <property type="match status" value="2"/>
</dbReference>
<protein>
    <submittedName>
        <fullName evidence="5">DNA-binding transcriptional regulator CytR</fullName>
    </submittedName>
</protein>
<dbReference type="SMART" id="SM00354">
    <property type="entry name" value="HTH_LACI"/>
    <property type="match status" value="1"/>
</dbReference>
<evidence type="ECO:0000256" key="1">
    <source>
        <dbReference type="ARBA" id="ARBA00022491"/>
    </source>
</evidence>
<keyword evidence="1" id="KW-0678">Repressor</keyword>
<dbReference type="CDD" id="cd06284">
    <property type="entry name" value="PBP1_LacI-like"/>
    <property type="match status" value="1"/>
</dbReference>
<dbReference type="OrthoDB" id="9798934at2"/>
<dbReference type="InterPro" id="IPR028082">
    <property type="entry name" value="Peripla_BP_I"/>
</dbReference>
<dbReference type="GO" id="GO:0003700">
    <property type="term" value="F:DNA-binding transcription factor activity"/>
    <property type="evidence" value="ECO:0007669"/>
    <property type="project" value="TreeGrafter"/>
</dbReference>
<dbReference type="InterPro" id="IPR000843">
    <property type="entry name" value="HTH_LacI"/>
</dbReference>